<keyword evidence="1" id="KW-0732">Signal</keyword>
<name>A0A918WMB4_9BACT</name>
<evidence type="ECO:0000256" key="1">
    <source>
        <dbReference type="SAM" id="SignalP"/>
    </source>
</evidence>
<protein>
    <recommendedName>
        <fullName evidence="4">NolW-like domain-containing protein</fullName>
    </recommendedName>
</protein>
<comment type="caution">
    <text evidence="2">The sequence shown here is derived from an EMBL/GenBank/DDBJ whole genome shotgun (WGS) entry which is preliminary data.</text>
</comment>
<accession>A0A918WMB4</accession>
<proteinExistence type="predicted"/>
<reference evidence="2" key="2">
    <citation type="submission" date="2020-09" db="EMBL/GenBank/DDBJ databases">
        <authorList>
            <person name="Sun Q."/>
            <person name="Kim S."/>
        </authorList>
    </citation>
    <scope>NUCLEOTIDE SEQUENCE</scope>
    <source>
        <strain evidence="2">KCTC 12988</strain>
    </source>
</reference>
<gene>
    <name evidence="2" type="ORF">GCM10007100_28130</name>
</gene>
<evidence type="ECO:0000313" key="3">
    <source>
        <dbReference type="Proteomes" id="UP000644507"/>
    </source>
</evidence>
<organism evidence="2 3">
    <name type="scientific">Roseibacillus persicicus</name>
    <dbReference type="NCBI Taxonomy" id="454148"/>
    <lineage>
        <taxon>Bacteria</taxon>
        <taxon>Pseudomonadati</taxon>
        <taxon>Verrucomicrobiota</taxon>
        <taxon>Verrucomicrobiia</taxon>
        <taxon>Verrucomicrobiales</taxon>
        <taxon>Verrucomicrobiaceae</taxon>
        <taxon>Roseibacillus</taxon>
    </lineage>
</organism>
<dbReference type="AlphaFoldDB" id="A0A918WMB4"/>
<dbReference type="Proteomes" id="UP000644507">
    <property type="component" value="Unassembled WGS sequence"/>
</dbReference>
<feature type="signal peptide" evidence="1">
    <location>
        <begin position="1"/>
        <end position="18"/>
    </location>
</feature>
<evidence type="ECO:0008006" key="4">
    <source>
        <dbReference type="Google" id="ProtNLM"/>
    </source>
</evidence>
<keyword evidence="3" id="KW-1185">Reference proteome</keyword>
<evidence type="ECO:0000313" key="2">
    <source>
        <dbReference type="EMBL" id="GHC59356.1"/>
    </source>
</evidence>
<sequence>MGVSKLALILFLFLPLSAAEQRKHQASISLTYLNSEQAGRALEQLFEGDLRVKKSGDAIILVSSDELTALTKALSLISRIDLPHISVPTHFFQLGFTDCERIAAQLEKLLSNETAEFTLTPDPRTNRIFLIGDDNLKLKVEKFIAEAEAEAEAANANPDEVAS</sequence>
<feature type="chain" id="PRO_5037862184" description="NolW-like domain-containing protein" evidence="1">
    <location>
        <begin position="19"/>
        <end position="163"/>
    </location>
</feature>
<dbReference type="EMBL" id="BMXI01000012">
    <property type="protein sequence ID" value="GHC59356.1"/>
    <property type="molecule type" value="Genomic_DNA"/>
</dbReference>
<reference evidence="2" key="1">
    <citation type="journal article" date="2014" name="Int. J. Syst. Evol. Microbiol.">
        <title>Complete genome sequence of Corynebacterium casei LMG S-19264T (=DSM 44701T), isolated from a smear-ripened cheese.</title>
        <authorList>
            <consortium name="US DOE Joint Genome Institute (JGI-PGF)"/>
            <person name="Walter F."/>
            <person name="Albersmeier A."/>
            <person name="Kalinowski J."/>
            <person name="Ruckert C."/>
        </authorList>
    </citation>
    <scope>NUCLEOTIDE SEQUENCE</scope>
    <source>
        <strain evidence="2">KCTC 12988</strain>
    </source>
</reference>